<dbReference type="SUPFAM" id="SSF64005">
    <property type="entry name" value="Undecaprenyl diphosphate synthase"/>
    <property type="match status" value="1"/>
</dbReference>
<evidence type="ECO:0000256" key="5">
    <source>
        <dbReference type="SAM" id="MobiDB-lite"/>
    </source>
</evidence>
<dbReference type="InterPro" id="IPR036424">
    <property type="entry name" value="UPP_synth-like_sf"/>
</dbReference>
<evidence type="ECO:0000313" key="6">
    <source>
        <dbReference type="EMBL" id="MBW0521297.1"/>
    </source>
</evidence>
<dbReference type="GO" id="GO:0016094">
    <property type="term" value="P:polyprenol biosynthetic process"/>
    <property type="evidence" value="ECO:0007669"/>
    <property type="project" value="TreeGrafter"/>
</dbReference>
<comment type="caution">
    <text evidence="6">The sequence shown here is derived from an EMBL/GenBank/DDBJ whole genome shotgun (WGS) entry which is preliminary data.</text>
</comment>
<evidence type="ECO:0000313" key="7">
    <source>
        <dbReference type="Proteomes" id="UP000765509"/>
    </source>
</evidence>
<protein>
    <recommendedName>
        <fullName evidence="4">Alkyl transferase</fullName>
        <ecNumber evidence="4">2.5.1.-</ecNumber>
    </recommendedName>
</protein>
<keyword evidence="7" id="KW-1185">Reference proteome</keyword>
<comment type="similarity">
    <text evidence="1 4">Belongs to the UPP synthase family.</text>
</comment>
<feature type="region of interest" description="Disordered" evidence="5">
    <location>
        <begin position="313"/>
        <end position="332"/>
    </location>
</feature>
<dbReference type="InterPro" id="IPR018520">
    <property type="entry name" value="UPP_synth-like_CS"/>
</dbReference>
<dbReference type="Gene3D" id="3.40.1180.10">
    <property type="entry name" value="Decaprenyl diphosphate synthase-like"/>
    <property type="match status" value="1"/>
</dbReference>
<dbReference type="Pfam" id="PF01255">
    <property type="entry name" value="Prenyltransf"/>
    <property type="match status" value="1"/>
</dbReference>
<sequence>MSSKKLRSMAATGAGAGFFGDRARLDRWIDGVAHPLGAAQLLANQQSSRIQARPTETRERLRQRSVGLILRFLRMPAPIPSIQSILSVLPRLIPASCYPFLRTLIIQSLRLGPLPNHVAFIMDGNRRFSRTAGLPIEQGHLAGFEALKRLLELLLRLHIPNVTVYAFAIGNFNRSPDEVSALMNLARVKLVEICEKGQLLDQYGIRVVVLGRKDLLPPDVQAAVSKVEAMTAQNKCGCLNVAFPYSSQEEMATSICRTLQDSALLKKPALSIDVDTLSQNLYTSHSPPLDILVRTSGVSRLSDFLLWQTTFNHSPKSPSSPNISPKHKHSTNKNAINFSSMPSMHRASCRSVQFHFIIKQTINAFDF</sequence>
<name>A0A9Q3EPM3_9BASI</name>
<dbReference type="GO" id="GO:0016020">
    <property type="term" value="C:membrane"/>
    <property type="evidence" value="ECO:0007669"/>
    <property type="project" value="TreeGrafter"/>
</dbReference>
<dbReference type="OrthoDB" id="4173905at2759"/>
<keyword evidence="3" id="KW-0460">Magnesium</keyword>
<dbReference type="GO" id="GO:0005783">
    <property type="term" value="C:endoplasmic reticulum"/>
    <property type="evidence" value="ECO:0007669"/>
    <property type="project" value="TreeGrafter"/>
</dbReference>
<dbReference type="EMBL" id="AVOT02028719">
    <property type="protein sequence ID" value="MBW0521297.1"/>
    <property type="molecule type" value="Genomic_DNA"/>
</dbReference>
<evidence type="ECO:0000256" key="1">
    <source>
        <dbReference type="ARBA" id="ARBA00005432"/>
    </source>
</evidence>
<dbReference type="NCBIfam" id="TIGR00055">
    <property type="entry name" value="uppS"/>
    <property type="match status" value="1"/>
</dbReference>
<dbReference type="PROSITE" id="PS01066">
    <property type="entry name" value="UPP_SYNTHASE"/>
    <property type="match status" value="1"/>
</dbReference>
<dbReference type="Proteomes" id="UP000765509">
    <property type="component" value="Unassembled WGS sequence"/>
</dbReference>
<dbReference type="GO" id="GO:0005811">
    <property type="term" value="C:lipid droplet"/>
    <property type="evidence" value="ECO:0007669"/>
    <property type="project" value="TreeGrafter"/>
</dbReference>
<evidence type="ECO:0000256" key="4">
    <source>
        <dbReference type="RuleBase" id="RU363018"/>
    </source>
</evidence>
<reference evidence="6" key="1">
    <citation type="submission" date="2021-03" db="EMBL/GenBank/DDBJ databases">
        <title>Draft genome sequence of rust myrtle Austropuccinia psidii MF-1, a brazilian biotype.</title>
        <authorList>
            <person name="Quecine M.C."/>
            <person name="Pachon D.M.R."/>
            <person name="Bonatelli M.L."/>
            <person name="Correr F.H."/>
            <person name="Franceschini L.M."/>
            <person name="Leite T.F."/>
            <person name="Margarido G.R.A."/>
            <person name="Almeida C.A."/>
            <person name="Ferrarezi J.A."/>
            <person name="Labate C.A."/>
        </authorList>
    </citation>
    <scope>NUCLEOTIDE SEQUENCE</scope>
    <source>
        <strain evidence="6">MF-1</strain>
    </source>
</reference>
<evidence type="ECO:0000256" key="2">
    <source>
        <dbReference type="ARBA" id="ARBA00022679"/>
    </source>
</evidence>
<accession>A0A9Q3EPM3</accession>
<dbReference type="PANTHER" id="PTHR10291">
    <property type="entry name" value="DEHYDRODOLICHYL DIPHOSPHATE SYNTHASE FAMILY MEMBER"/>
    <property type="match status" value="1"/>
</dbReference>
<keyword evidence="2 4" id="KW-0808">Transferase</keyword>
<proteinExistence type="inferred from homology"/>
<dbReference type="GO" id="GO:1904423">
    <property type="term" value="C:dehydrodolichyl diphosphate synthase complex"/>
    <property type="evidence" value="ECO:0007669"/>
    <property type="project" value="TreeGrafter"/>
</dbReference>
<evidence type="ECO:0000256" key="3">
    <source>
        <dbReference type="ARBA" id="ARBA00022842"/>
    </source>
</evidence>
<feature type="compositionally biased region" description="Low complexity" evidence="5">
    <location>
        <begin position="313"/>
        <end position="324"/>
    </location>
</feature>
<dbReference type="CDD" id="cd00475">
    <property type="entry name" value="Cis_IPPS"/>
    <property type="match status" value="1"/>
</dbReference>
<dbReference type="PANTHER" id="PTHR10291:SF43">
    <property type="entry name" value="DEHYDRODOLICHYL DIPHOSPHATE SYNTHASE COMPLEX SUBUNIT DHDDS"/>
    <property type="match status" value="1"/>
</dbReference>
<dbReference type="InterPro" id="IPR001441">
    <property type="entry name" value="UPP_synth-like"/>
</dbReference>
<dbReference type="AlphaFoldDB" id="A0A9Q3EPM3"/>
<organism evidence="6 7">
    <name type="scientific">Austropuccinia psidii MF-1</name>
    <dbReference type="NCBI Taxonomy" id="1389203"/>
    <lineage>
        <taxon>Eukaryota</taxon>
        <taxon>Fungi</taxon>
        <taxon>Dikarya</taxon>
        <taxon>Basidiomycota</taxon>
        <taxon>Pucciniomycotina</taxon>
        <taxon>Pucciniomycetes</taxon>
        <taxon>Pucciniales</taxon>
        <taxon>Sphaerophragmiaceae</taxon>
        <taxon>Austropuccinia</taxon>
    </lineage>
</organism>
<dbReference type="GO" id="GO:0045547">
    <property type="term" value="F:ditrans,polycis-polyprenyl diphosphate synthase [(2E,6E)-farnesyl diphosphate specific] activity"/>
    <property type="evidence" value="ECO:0007669"/>
    <property type="project" value="TreeGrafter"/>
</dbReference>
<dbReference type="EC" id="2.5.1.-" evidence="4"/>
<gene>
    <name evidence="6" type="ORF">O181_061012</name>
</gene>
<dbReference type="FunFam" id="3.40.1180.10:FF:000005">
    <property type="entry name" value="Alkyl transferase"/>
    <property type="match status" value="1"/>
</dbReference>